<dbReference type="RefSeq" id="WP_068363261.1">
    <property type="nucleotide sequence ID" value="NZ_CP019337.1"/>
</dbReference>
<evidence type="ECO:0008006" key="4">
    <source>
        <dbReference type="Google" id="ProtNLM"/>
    </source>
</evidence>
<dbReference type="STRING" id="996801.BW723_01610"/>
<evidence type="ECO:0000313" key="3">
    <source>
        <dbReference type="Proteomes" id="UP000092612"/>
    </source>
</evidence>
<reference evidence="3" key="1">
    <citation type="submission" date="2016-02" db="EMBL/GenBank/DDBJ databases">
        <title>Paenibacillus sp. LPB0068, isolated from Crassostrea gigas.</title>
        <authorList>
            <person name="Shin S.-K."/>
            <person name="Yi H."/>
        </authorList>
    </citation>
    <scope>NUCLEOTIDE SEQUENCE [LARGE SCALE GENOMIC DNA]</scope>
    <source>
        <strain evidence="3">KCTC 23969</strain>
    </source>
</reference>
<dbReference type="InterPro" id="IPR041662">
    <property type="entry name" value="SusD-like_2"/>
</dbReference>
<evidence type="ECO:0000256" key="1">
    <source>
        <dbReference type="SAM" id="SignalP"/>
    </source>
</evidence>
<accession>A0A1B8TWE9</accession>
<dbReference type="Proteomes" id="UP000092612">
    <property type="component" value="Unassembled WGS sequence"/>
</dbReference>
<protein>
    <recommendedName>
        <fullName evidence="4">SusD/RagB family nutrient-binding outer membrane lipoprotein</fullName>
    </recommendedName>
</protein>
<evidence type="ECO:0000313" key="2">
    <source>
        <dbReference type="EMBL" id="OBY63912.1"/>
    </source>
</evidence>
<dbReference type="SUPFAM" id="SSF48452">
    <property type="entry name" value="TPR-like"/>
    <property type="match status" value="1"/>
</dbReference>
<dbReference type="AlphaFoldDB" id="A0A1B8TWE9"/>
<dbReference type="Gene3D" id="1.25.40.390">
    <property type="match status" value="1"/>
</dbReference>
<dbReference type="EMBL" id="LSFL01000035">
    <property type="protein sequence ID" value="OBY63912.1"/>
    <property type="molecule type" value="Genomic_DNA"/>
</dbReference>
<gene>
    <name evidence="2" type="ORF">LPB301_14090</name>
</gene>
<proteinExistence type="predicted"/>
<sequence>MKKTIKILTLFIFSLTIFNSCDTVDFGDINDNPNGPTAPITSQLLTSAQSSVPSLITDVTGICYVQHITEGQYPGPSRYQTTQFSYDSWYVGPIQNLNKIIEVNEDPEQAESVGAYGNNDNQIAVSKILRAYFLNYMTDRWGYLPWTEAFQGVQGTQPKFDSQEFLYNYIFDELNDALGRINSGAGPSGDVMFSGDMDKWATFANTLKLVLALRVSDVDADLAKTNFESAIASGKVISSNANNVVFTFGSDDNSDNPWEDRFESREDYIMSETLMEELRSELDPRIFKYSQPSRTGSTSSPAFPGDIDEKYVGGPNGKVNGNVPDYSFISGTVIDDQTYQIPMFTYAQVKFSLAEVSLRFPTWNFGSGTTASLFQEGIEASMEQWEVDTADITDYVASHTSSTITDIAYEKWVALFLNGPEAWAEWRRLDAPTLTPSIYATDQRIPVRHGYDTSIQDNNAENYATAVAEQGPDTNHTKLWWDIN</sequence>
<organism evidence="2 3">
    <name type="scientific">Polaribacter reichenbachii</name>
    <dbReference type="NCBI Taxonomy" id="996801"/>
    <lineage>
        <taxon>Bacteria</taxon>
        <taxon>Pseudomonadati</taxon>
        <taxon>Bacteroidota</taxon>
        <taxon>Flavobacteriia</taxon>
        <taxon>Flavobacteriales</taxon>
        <taxon>Flavobacteriaceae</taxon>
    </lineage>
</organism>
<dbReference type="KEGG" id="prn:BW723_01610"/>
<comment type="caution">
    <text evidence="2">The sequence shown here is derived from an EMBL/GenBank/DDBJ whole genome shotgun (WGS) entry which is preliminary data.</text>
</comment>
<dbReference type="OrthoDB" id="725917at2"/>
<dbReference type="Pfam" id="PF12771">
    <property type="entry name" value="SusD-like_2"/>
    <property type="match status" value="1"/>
</dbReference>
<name>A0A1B8TWE9_9FLAO</name>
<keyword evidence="3" id="KW-1185">Reference proteome</keyword>
<dbReference type="InterPro" id="IPR011990">
    <property type="entry name" value="TPR-like_helical_dom_sf"/>
</dbReference>
<feature type="signal peptide" evidence="1">
    <location>
        <begin position="1"/>
        <end position="23"/>
    </location>
</feature>
<keyword evidence="1" id="KW-0732">Signal</keyword>
<feature type="chain" id="PRO_5008615744" description="SusD/RagB family nutrient-binding outer membrane lipoprotein" evidence="1">
    <location>
        <begin position="24"/>
        <end position="484"/>
    </location>
</feature>